<keyword evidence="2" id="KW-0812">Transmembrane</keyword>
<keyword evidence="2" id="KW-1133">Transmembrane helix</keyword>
<dbReference type="Proteomes" id="UP001392437">
    <property type="component" value="Unassembled WGS sequence"/>
</dbReference>
<dbReference type="EMBL" id="JAQQWP010000001">
    <property type="protein sequence ID" value="KAK8132103.1"/>
    <property type="molecule type" value="Genomic_DNA"/>
</dbReference>
<keyword evidence="2" id="KW-0472">Membrane</keyword>
<dbReference type="AlphaFoldDB" id="A0AAW0RB94"/>
<feature type="transmembrane region" description="Helical" evidence="2">
    <location>
        <begin position="107"/>
        <end position="131"/>
    </location>
</feature>
<accession>A0AAW0RB94</accession>
<reference evidence="3 4" key="1">
    <citation type="submission" date="2023-01" db="EMBL/GenBank/DDBJ databases">
        <title>Analysis of 21 Apiospora genomes using comparative genomics revels a genus with tremendous synthesis potential of carbohydrate active enzymes and secondary metabolites.</title>
        <authorList>
            <person name="Sorensen T."/>
        </authorList>
    </citation>
    <scope>NUCLEOTIDE SEQUENCE [LARGE SCALE GENOMIC DNA]</scope>
    <source>
        <strain evidence="3 4">CBS 117206</strain>
    </source>
</reference>
<evidence type="ECO:0000313" key="3">
    <source>
        <dbReference type="EMBL" id="KAK8132103.1"/>
    </source>
</evidence>
<feature type="compositionally biased region" description="Polar residues" evidence="1">
    <location>
        <begin position="668"/>
        <end position="687"/>
    </location>
</feature>
<gene>
    <name evidence="3" type="ORF">PG999_000276</name>
</gene>
<feature type="transmembrane region" description="Helical" evidence="2">
    <location>
        <begin position="560"/>
        <end position="586"/>
    </location>
</feature>
<feature type="region of interest" description="Disordered" evidence="1">
    <location>
        <begin position="659"/>
        <end position="696"/>
    </location>
</feature>
<evidence type="ECO:0000256" key="1">
    <source>
        <dbReference type="SAM" id="MobiDB-lite"/>
    </source>
</evidence>
<evidence type="ECO:0000313" key="4">
    <source>
        <dbReference type="Proteomes" id="UP001392437"/>
    </source>
</evidence>
<comment type="caution">
    <text evidence="3">The sequence shown here is derived from an EMBL/GenBank/DDBJ whole genome shotgun (WGS) entry which is preliminary data.</text>
</comment>
<name>A0AAW0RB94_9PEZI</name>
<proteinExistence type="predicted"/>
<evidence type="ECO:0000256" key="2">
    <source>
        <dbReference type="SAM" id="Phobius"/>
    </source>
</evidence>
<keyword evidence="4" id="KW-1185">Reference proteome</keyword>
<organism evidence="3 4">
    <name type="scientific">Apiospora kogelbergensis</name>
    <dbReference type="NCBI Taxonomy" id="1337665"/>
    <lineage>
        <taxon>Eukaryota</taxon>
        <taxon>Fungi</taxon>
        <taxon>Dikarya</taxon>
        <taxon>Ascomycota</taxon>
        <taxon>Pezizomycotina</taxon>
        <taxon>Sordariomycetes</taxon>
        <taxon>Xylariomycetidae</taxon>
        <taxon>Amphisphaeriales</taxon>
        <taxon>Apiosporaceae</taxon>
        <taxon>Apiospora</taxon>
    </lineage>
</organism>
<sequence>MDQNAQVYLGAWTNWSRGSAVMGATLTLTREQGNLLIAFTALFIPFVASRFWRIFAILFHQCYSTSDPRDTIHNQRQIVLRNSTSLESGLFSFAELMWAWRGASRRAWVRILPVALFVFLSIVAFTVAGGFSSQISMTGEVLLKGNNCRTSYLMHTTNQSVISRYMSYASTFVYNMASYEQQCYTNQSSGLVECDKFVTGTIPTTTMDYNASCPFENQLCRRNHSNIRFDTGHLNSNDMFGLNSPRDTSFTFRHVMQCAPLVTEGRIHNITVSNRNFTTYNYGQQIKGSGQFNYTHIVPDIETQYSTQHLGLTNNINFLLTTREFTTFQGSFDESTSNFVPDSDIITRDGDVSLCFLSGNGVHFSSHTDDDWYRATVSDGDLSRTDYTTGQKVYRPEEAATPLGCILQYQWCRDPSRGQCGNLEGSKDSIYSAAPWFNLTDKDLEPDRSRSDNKLGSLLLWAYYNLLNETPNLAIIIGALGPTSLASQKLVQTGLLSGIQKNQWHLDVTRWWHIVLATFQATFVDTAEGSGLPGTVKPENKYEWDICRNQKIRSAQHSSFSIFGLAFTYGMGALIIFMSFAIPPFLRLLQKRERYSKYAYLEGEGDTSIQLHRVAQDQLGHGNWSRCDETIPTTDLDDLLAPFDISDPKHPMLARSISATAALEENAPESTAQDSSGIQTPYESSLGQDDEVPLTQ</sequence>
<protein>
    <submittedName>
        <fullName evidence="3">Uncharacterized protein</fullName>
    </submittedName>
</protein>
<feature type="transmembrane region" description="Helical" evidence="2">
    <location>
        <begin position="35"/>
        <end position="59"/>
    </location>
</feature>